<feature type="transmembrane region" description="Helical" evidence="1">
    <location>
        <begin position="27"/>
        <end position="47"/>
    </location>
</feature>
<evidence type="ECO:0000313" key="4">
    <source>
        <dbReference type="Proteomes" id="UP000002508"/>
    </source>
</evidence>
<dbReference type="InterPro" id="IPR002509">
    <property type="entry name" value="NODB_dom"/>
</dbReference>
<dbReference type="Gene3D" id="3.20.20.370">
    <property type="entry name" value="Glycoside hydrolase/deacetylase"/>
    <property type="match status" value="1"/>
</dbReference>
<dbReference type="GO" id="GO:0016810">
    <property type="term" value="F:hydrolase activity, acting on carbon-nitrogen (but not peptide) bonds"/>
    <property type="evidence" value="ECO:0007669"/>
    <property type="project" value="InterPro"/>
</dbReference>
<feature type="domain" description="NodB homology" evidence="2">
    <location>
        <begin position="294"/>
        <end position="447"/>
    </location>
</feature>
<reference evidence="3" key="1">
    <citation type="submission" date="2008-12" db="EMBL/GenBank/DDBJ databases">
        <title>Complete sequence of Chloroflexus aggregans DSM 9485.</title>
        <authorList>
            <consortium name="US DOE Joint Genome Institute"/>
            <person name="Lucas S."/>
            <person name="Copeland A."/>
            <person name="Lapidus A."/>
            <person name="Glavina del Rio T."/>
            <person name="Dalin E."/>
            <person name="Tice H."/>
            <person name="Pitluck S."/>
            <person name="Foster B."/>
            <person name="Larimer F."/>
            <person name="Land M."/>
            <person name="Hauser L."/>
            <person name="Kyrpides N."/>
            <person name="Mikhailova N."/>
            <person name="Bryant D."/>
            <person name="Richardson P."/>
        </authorList>
    </citation>
    <scope>NUCLEOTIDE SEQUENCE</scope>
    <source>
        <strain evidence="3">DSM 9485</strain>
    </source>
</reference>
<dbReference type="InterPro" id="IPR011330">
    <property type="entry name" value="Glyco_hydro/deAcase_b/a-brl"/>
</dbReference>
<keyword evidence="4" id="KW-1185">Reference proteome</keyword>
<sequence length="649" mass="71941">MVQCSRVVDGYRQQYHTTVDRMISRPFAFGAIIFSFIIGAVGVFLFISQRLDRCTALPLFDPNLLPNAQFAIPGEVSGLPAGWSRGAGGVEVHGPAVDGQGFDLDGDGRGLQLIGIANYAQTPPITVEPGVTYCFTVAALTDSVLRSATRARLVFEWYDQRGELFQQAVTAWQPVVLWTPDRPPASWSTIGGAVRAPEPARVLRVRIEPSSDDRIYLDMPRLQRGGASLPIAESSESTSPLKIAPWPEGYQAAVAFTFDWETAMGGLVHSRSVDDPRADEDPVMRGMRMRTGVETSMAIFARHNVRATYYATGYNFLMGNREQRRFMGDPVFTWASAANGWRSDRWVTHRWFGDDPYGTVATDPAWYFGDQIEPLLAAGHEIQSHTFSHLYGGYADAATWRADLEAWNTVAAERGVGNARSLAFPWSSSAGMSDANWDVIEQLGIRSVTRLSDYGPYNLFPTDEQGLIRNPQCRWLPGREGRILACPDFYLTPNRADLAIAQIEWAVAVGGMIDIWAHTEEVTSVAQQTAWEDVVSYTVRRGDVWVAPLSEIAHWQIARMSLAITPVATSSDTFRSGNSDPAQRYRLSNPSPYELVGLMIDLPSDTAAVAIDHNIIPRTQWQARGWLRIDLVAGQTVEVTMWPTRSNSR</sequence>
<keyword evidence="1" id="KW-1133">Transmembrane helix</keyword>
<keyword evidence="1" id="KW-0812">Transmembrane</keyword>
<evidence type="ECO:0000313" key="3">
    <source>
        <dbReference type="EMBL" id="ACL25618.1"/>
    </source>
</evidence>
<dbReference type="Proteomes" id="UP000002508">
    <property type="component" value="Chromosome"/>
</dbReference>
<name>B8G5B2_CHLAD</name>
<evidence type="ECO:0000256" key="1">
    <source>
        <dbReference type="SAM" id="Phobius"/>
    </source>
</evidence>
<accession>B8G5B2</accession>
<keyword evidence="1" id="KW-0472">Membrane</keyword>
<gene>
    <name evidence="3" type="ordered locus">Cagg_2755</name>
</gene>
<dbReference type="GO" id="GO:0005975">
    <property type="term" value="P:carbohydrate metabolic process"/>
    <property type="evidence" value="ECO:0007669"/>
    <property type="project" value="InterPro"/>
</dbReference>
<dbReference type="KEGG" id="cag:Cagg_2755"/>
<protein>
    <submittedName>
        <fullName evidence="3">Polysaccharide deacetylase</fullName>
    </submittedName>
</protein>
<dbReference type="Pfam" id="PF01522">
    <property type="entry name" value="Polysacc_deac_1"/>
    <property type="match status" value="1"/>
</dbReference>
<dbReference type="Gene3D" id="2.60.120.260">
    <property type="entry name" value="Galactose-binding domain-like"/>
    <property type="match status" value="1"/>
</dbReference>
<organism evidence="3 4">
    <name type="scientific">Chloroflexus aggregans (strain MD-66 / DSM 9485)</name>
    <dbReference type="NCBI Taxonomy" id="326427"/>
    <lineage>
        <taxon>Bacteria</taxon>
        <taxon>Bacillati</taxon>
        <taxon>Chloroflexota</taxon>
        <taxon>Chloroflexia</taxon>
        <taxon>Chloroflexales</taxon>
        <taxon>Chloroflexineae</taxon>
        <taxon>Chloroflexaceae</taxon>
        <taxon>Chloroflexus</taxon>
    </lineage>
</organism>
<dbReference type="STRING" id="326427.Cagg_2755"/>
<proteinExistence type="predicted"/>
<dbReference type="RefSeq" id="WP_015941475.1">
    <property type="nucleotide sequence ID" value="NC_011831.1"/>
</dbReference>
<evidence type="ECO:0000259" key="2">
    <source>
        <dbReference type="Pfam" id="PF01522"/>
    </source>
</evidence>
<dbReference type="SUPFAM" id="SSF88713">
    <property type="entry name" value="Glycoside hydrolase/deacetylase"/>
    <property type="match status" value="1"/>
</dbReference>
<dbReference type="eggNOG" id="COG0726">
    <property type="taxonomic scope" value="Bacteria"/>
</dbReference>
<dbReference type="EMBL" id="CP001337">
    <property type="protein sequence ID" value="ACL25618.1"/>
    <property type="molecule type" value="Genomic_DNA"/>
</dbReference>
<dbReference type="AlphaFoldDB" id="B8G5B2"/>
<dbReference type="HOGENOM" id="CLU_457693_0_0_0"/>